<feature type="domain" description="Ig-like" evidence="1">
    <location>
        <begin position="205"/>
        <end position="278"/>
    </location>
</feature>
<dbReference type="RefSeq" id="WP_072553830.1">
    <property type="nucleotide sequence ID" value="NZ_CP018153.1"/>
</dbReference>
<proteinExistence type="predicted"/>
<dbReference type="Proteomes" id="UP000182510">
    <property type="component" value="Chromosome"/>
</dbReference>
<dbReference type="EMBL" id="CP018153">
    <property type="protein sequence ID" value="APG61138.1"/>
    <property type="molecule type" value="Genomic_DNA"/>
</dbReference>
<evidence type="ECO:0000259" key="1">
    <source>
        <dbReference type="Pfam" id="PF19081"/>
    </source>
</evidence>
<gene>
    <name evidence="2" type="ORF">LPB144_12330</name>
</gene>
<dbReference type="Pfam" id="PF19081">
    <property type="entry name" value="Ig_7"/>
    <property type="match status" value="1"/>
</dbReference>
<protein>
    <recommendedName>
        <fullName evidence="1">Ig-like domain-containing protein</fullName>
    </recommendedName>
</protein>
<name>A0A1L3J7P0_9FLAO</name>
<dbReference type="STRING" id="1913577.LPB144_12330"/>
<organism evidence="2 3">
    <name type="scientific">Christiangramia salexigens</name>
    <dbReference type="NCBI Taxonomy" id="1913577"/>
    <lineage>
        <taxon>Bacteria</taxon>
        <taxon>Pseudomonadati</taxon>
        <taxon>Bacteroidota</taxon>
        <taxon>Flavobacteriia</taxon>
        <taxon>Flavobacteriales</taxon>
        <taxon>Flavobacteriaceae</taxon>
        <taxon>Christiangramia</taxon>
    </lineage>
</organism>
<dbReference type="InterPro" id="IPR026341">
    <property type="entry name" value="T9SS_type_B"/>
</dbReference>
<evidence type="ECO:0000313" key="3">
    <source>
        <dbReference type="Proteomes" id="UP000182510"/>
    </source>
</evidence>
<dbReference type="Pfam" id="PF13585">
    <property type="entry name" value="CHU_C"/>
    <property type="match status" value="1"/>
</dbReference>
<evidence type="ECO:0000313" key="2">
    <source>
        <dbReference type="EMBL" id="APG61138.1"/>
    </source>
</evidence>
<reference evidence="2 3" key="1">
    <citation type="submission" date="2016-11" db="EMBL/GenBank/DDBJ databases">
        <title>Gramella sp. LPB0144 isolated from marine environment.</title>
        <authorList>
            <person name="Kim E."/>
            <person name="Yi H."/>
        </authorList>
    </citation>
    <scope>NUCLEOTIDE SEQUENCE [LARGE SCALE GENOMIC DNA]</scope>
    <source>
        <strain evidence="2 3">LPB0144</strain>
    </source>
</reference>
<dbReference type="OrthoDB" id="1236981at2"/>
<dbReference type="NCBIfam" id="TIGR04131">
    <property type="entry name" value="Bac_Flav_CTERM"/>
    <property type="match status" value="1"/>
</dbReference>
<dbReference type="KEGG" id="grl:LPB144_12330"/>
<sequence length="1314" mass="141932">MQNFTLRFKGRMFYLLTLALLFGSLPSIYGQCPTVTDSTQEYCGLDRVSDLQATDPDTSDGNTIRWYDSQTDLDPIPSNETLENGKSYFAGYQNGSCVNQRAEVTVNITTPGAPKLGQGEDEFYTPCEIAGTHTVADLKAGIEFQDQAGYTLEYFDNQFDESAPLPDNFQLVEGNSYFAGFVDNNDANCQSNRTPIKYDPVEAPAPAADNTQTVCQGTTVSELEAEGTNRWYRTSTSQPPLADDFVVENGKTYYATQIIPSDGPPCESEERTAVTVTVLDPDPGTDNSETLCENEVDDNGYFDSEADLRAYYVNLLGAGDSDGSFDPSLATLISNYNDGITSPSEDFTTEYTVTKTGSGGETCEESATATLTVNKAEAPNTGDQIADQMYCTNEGVQDLYALLSNDANPNGVFSSPSADVADGNFDPEAEGPGTYDITYTVSPATACVSGTASQTFEIEVNQAPNAGPGGEYTFCQEQFETLIAAVLANPMGQGQELLDEIDSTIDNGGTFTNSDLMTLAASYNPSASTTQTFTTTYTVSNSDCTDSAEYTIIITPNEQAEAGEGNEDIVLCTTDDPRTLESFLSGNAMEGGEFSSDDFDVSSGEFDPAAFTTGEYTFTYTVDGDDKECVVGEDTADFKITLKEAPDAGNSNSTVLCTEDLSNNPFEDEDELEALYLSLLDNGVATDGTFYPTMQELINEYNNSNGTGDFTTTYTIGDDCTDSVELTVEVRDNIEADLSEVADPAPICQNAGVQDLYDYIEDNPTIGRFPDYPNGEFNPGTQGAGDYVITYVVDEETPCVTGSDSIDFTITVTESAFAGGDVSLALCTNSSERDLFLALGQNVDKDGTFTLDGDEIPDGKFDPQTYGAGEYEVIYSVASQNDCGGDTSTFTITVNQATDAGDDLELTICQNEVDFNLYTLLASDIDKNGTFFYNGEIIQNGLLNPSDFEAGDFQLEYITLNSNCSDSANLDLTIRDAANAGEDMDLSVCMNDGVQDLYTFLSVNADTSGDFTLDGNVIADGLMDPMDFEADTYEVVYTVAAINDCGDDTSTFSITVNETPDAPGVSDLNFCKIQSPTSADLIAEGTNLTFYSDEALSMMVMEDENLMTGTYYVTQRTDENGCESDAASIEVFVGDAATPTIDNTNQTFCKYDDATIADLTAALNENSNITWFETENGNDSYSTSTPLQNGVTYYASLYDPETDCDSSNRLAVSVTIEDCPLLFPEGISPNGDGLNDTFDIKNIEREYPNYNITIHNRWGDVVYKGNANSPKWNGFTNQSGSFGDDVSTTGVYFYILDFNDGSTPPRRGKIYLSR</sequence>
<dbReference type="InterPro" id="IPR044023">
    <property type="entry name" value="Ig_7"/>
</dbReference>
<accession>A0A1L3J7P0</accession>
<keyword evidence="3" id="KW-1185">Reference proteome</keyword>